<dbReference type="PANTHER" id="PTHR47481:SF31">
    <property type="entry name" value="OS01G0873500 PROTEIN"/>
    <property type="match status" value="1"/>
</dbReference>
<accession>A0A2I0VZR6</accession>
<reference evidence="1 2" key="1">
    <citation type="journal article" date="2016" name="Sci. Rep.">
        <title>The Dendrobium catenatum Lindl. genome sequence provides insights into polysaccharide synthase, floral development and adaptive evolution.</title>
        <authorList>
            <person name="Zhang G.Q."/>
            <person name="Xu Q."/>
            <person name="Bian C."/>
            <person name="Tsai W.C."/>
            <person name="Yeh C.M."/>
            <person name="Liu K.W."/>
            <person name="Yoshida K."/>
            <person name="Zhang L.S."/>
            <person name="Chang S.B."/>
            <person name="Chen F."/>
            <person name="Shi Y."/>
            <person name="Su Y.Y."/>
            <person name="Zhang Y.Q."/>
            <person name="Chen L.J."/>
            <person name="Yin Y."/>
            <person name="Lin M."/>
            <person name="Huang H."/>
            <person name="Deng H."/>
            <person name="Wang Z.W."/>
            <person name="Zhu S.L."/>
            <person name="Zhao X."/>
            <person name="Deng C."/>
            <person name="Niu S.C."/>
            <person name="Huang J."/>
            <person name="Wang M."/>
            <person name="Liu G.H."/>
            <person name="Yang H.J."/>
            <person name="Xiao X.J."/>
            <person name="Hsiao Y.Y."/>
            <person name="Wu W.L."/>
            <person name="Chen Y.Y."/>
            <person name="Mitsuda N."/>
            <person name="Ohme-Takagi M."/>
            <person name="Luo Y.B."/>
            <person name="Van de Peer Y."/>
            <person name="Liu Z.J."/>
        </authorList>
    </citation>
    <scope>NUCLEOTIDE SEQUENCE [LARGE SCALE GENOMIC DNA]</scope>
    <source>
        <tissue evidence="1">The whole plant</tissue>
    </source>
</reference>
<proteinExistence type="predicted"/>
<reference evidence="1 2" key="2">
    <citation type="journal article" date="2017" name="Nature">
        <title>The Apostasia genome and the evolution of orchids.</title>
        <authorList>
            <person name="Zhang G.Q."/>
            <person name="Liu K.W."/>
            <person name="Li Z."/>
            <person name="Lohaus R."/>
            <person name="Hsiao Y.Y."/>
            <person name="Niu S.C."/>
            <person name="Wang J.Y."/>
            <person name="Lin Y.C."/>
            <person name="Xu Q."/>
            <person name="Chen L.J."/>
            <person name="Yoshida K."/>
            <person name="Fujiwara S."/>
            <person name="Wang Z.W."/>
            <person name="Zhang Y.Q."/>
            <person name="Mitsuda N."/>
            <person name="Wang M."/>
            <person name="Liu G.H."/>
            <person name="Pecoraro L."/>
            <person name="Huang H.X."/>
            <person name="Xiao X.J."/>
            <person name="Lin M."/>
            <person name="Wu X.Y."/>
            <person name="Wu W.L."/>
            <person name="Chen Y.Y."/>
            <person name="Chang S.B."/>
            <person name="Sakamoto S."/>
            <person name="Ohme-Takagi M."/>
            <person name="Yagi M."/>
            <person name="Zeng S.J."/>
            <person name="Shen C.Y."/>
            <person name="Yeh C.M."/>
            <person name="Luo Y.B."/>
            <person name="Tsai W.C."/>
            <person name="Van de Peer Y."/>
            <person name="Liu Z.J."/>
        </authorList>
    </citation>
    <scope>NUCLEOTIDE SEQUENCE [LARGE SCALE GENOMIC DNA]</scope>
    <source>
        <tissue evidence="1">The whole plant</tissue>
    </source>
</reference>
<evidence type="ECO:0000313" key="1">
    <source>
        <dbReference type="EMBL" id="PKU68904.1"/>
    </source>
</evidence>
<dbReference type="EMBL" id="KZ503042">
    <property type="protein sequence ID" value="PKU68904.1"/>
    <property type="molecule type" value="Genomic_DNA"/>
</dbReference>
<dbReference type="PANTHER" id="PTHR47481">
    <property type="match status" value="1"/>
</dbReference>
<evidence type="ECO:0000313" key="2">
    <source>
        <dbReference type="Proteomes" id="UP000233837"/>
    </source>
</evidence>
<gene>
    <name evidence="1" type="ORF">MA16_Dca010648</name>
</gene>
<sequence>MVTVQLTTENHLIWKSQLLKLFTANNFEGYLDGTIVPPTKQITDVNGNSRINPLYSTWMLIDQHLASAIYSTVSASLLPYILNLNSSHEIWLTTERRLQSSNRFRLLQLKGELHQLQLGDKTMVQYLFEIKGKVDAIAAAGSAIEEEDIIHYTLNGLPITYQSFKIVIRTHPNPISIDDFYSMLCSEELHLNVDMNRNANNLPPADPNLALAATRGSYLVALLPVVEVVEHLILEPLQNVARLEDLRTVIKQLTVGEDELV</sequence>
<protein>
    <submittedName>
        <fullName evidence="1">Retrovirus-related Pol polyprotein from transposon TNT 1-94</fullName>
    </submittedName>
</protein>
<dbReference type="Pfam" id="PF14223">
    <property type="entry name" value="Retrotran_gag_2"/>
    <property type="match status" value="1"/>
</dbReference>
<dbReference type="AlphaFoldDB" id="A0A2I0VZR6"/>
<keyword evidence="2" id="KW-1185">Reference proteome</keyword>
<organism evidence="1 2">
    <name type="scientific">Dendrobium catenatum</name>
    <dbReference type="NCBI Taxonomy" id="906689"/>
    <lineage>
        <taxon>Eukaryota</taxon>
        <taxon>Viridiplantae</taxon>
        <taxon>Streptophyta</taxon>
        <taxon>Embryophyta</taxon>
        <taxon>Tracheophyta</taxon>
        <taxon>Spermatophyta</taxon>
        <taxon>Magnoliopsida</taxon>
        <taxon>Liliopsida</taxon>
        <taxon>Asparagales</taxon>
        <taxon>Orchidaceae</taxon>
        <taxon>Epidendroideae</taxon>
        <taxon>Malaxideae</taxon>
        <taxon>Dendrobiinae</taxon>
        <taxon>Dendrobium</taxon>
    </lineage>
</organism>
<name>A0A2I0VZR6_9ASPA</name>
<dbReference type="Proteomes" id="UP000233837">
    <property type="component" value="Unassembled WGS sequence"/>
</dbReference>